<protein>
    <submittedName>
        <fullName evidence="1">Uncharacterized protein</fullName>
    </submittedName>
</protein>
<dbReference type="EMBL" id="HE796683">
    <property type="protein sequence ID" value="CCG98371.1"/>
    <property type="molecule type" value="Genomic_DNA"/>
</dbReference>
<dbReference type="AlphaFoldDB" id="I0K2L8"/>
<dbReference type="KEGG" id="fae:FAES_0358"/>
<sequence>MIGMTKTAFFNDEEVIQLGKLLIAVEKNEPITEKQRRFAAMLFVKLDAAVMGRPSQGIRPSLSPLRHTKKRR</sequence>
<keyword evidence="2" id="KW-1185">Reference proteome</keyword>
<gene>
    <name evidence="1" type="ORF">FAES_0358</name>
</gene>
<name>I0K2L8_9BACT</name>
<evidence type="ECO:0000313" key="2">
    <source>
        <dbReference type="Proteomes" id="UP000011058"/>
    </source>
</evidence>
<reference evidence="1 2" key="1">
    <citation type="journal article" date="2012" name="J. Bacteriol.">
        <title>Genome Sequence of Fibrella aestuarina BUZ 2T, a Filamentous Marine Bacterium.</title>
        <authorList>
            <person name="Filippini M."/>
            <person name="Qi W."/>
            <person name="Blom J."/>
            <person name="Goesmann A."/>
            <person name="Smits T.H."/>
            <person name="Bagheri H.C."/>
        </authorList>
    </citation>
    <scope>NUCLEOTIDE SEQUENCE [LARGE SCALE GENOMIC DNA]</scope>
    <source>
        <strain evidence="2">BUZ 2T</strain>
    </source>
</reference>
<dbReference type="RefSeq" id="WP_015329471.1">
    <property type="nucleotide sequence ID" value="NC_020054.1"/>
</dbReference>
<dbReference type="STRING" id="1166018.FAES_0358"/>
<accession>I0K2L8</accession>
<evidence type="ECO:0000313" key="1">
    <source>
        <dbReference type="EMBL" id="CCG98371.1"/>
    </source>
</evidence>
<proteinExistence type="predicted"/>
<dbReference type="Proteomes" id="UP000011058">
    <property type="component" value="Chromosome"/>
</dbReference>
<dbReference type="HOGENOM" id="CLU_2716482_0_0_10"/>
<organism evidence="1 2">
    <name type="scientific">Fibrella aestuarina BUZ 2</name>
    <dbReference type="NCBI Taxonomy" id="1166018"/>
    <lineage>
        <taxon>Bacteria</taxon>
        <taxon>Pseudomonadati</taxon>
        <taxon>Bacteroidota</taxon>
        <taxon>Cytophagia</taxon>
        <taxon>Cytophagales</taxon>
        <taxon>Spirosomataceae</taxon>
        <taxon>Fibrella</taxon>
    </lineage>
</organism>